<dbReference type="SUPFAM" id="SSF56112">
    <property type="entry name" value="Protein kinase-like (PK-like)"/>
    <property type="match status" value="1"/>
</dbReference>
<name>A0A1B2JE37_PICPA</name>
<keyword evidence="3" id="KW-0547">Nucleotide-binding</keyword>
<dbReference type="Pfam" id="PF00069">
    <property type="entry name" value="Pkinase"/>
    <property type="match status" value="1"/>
</dbReference>
<dbReference type="GO" id="GO:0004674">
    <property type="term" value="F:protein serine/threonine kinase activity"/>
    <property type="evidence" value="ECO:0007669"/>
    <property type="project" value="UniProtKB-KW"/>
</dbReference>
<dbReference type="Gene3D" id="3.30.200.20">
    <property type="entry name" value="Phosphorylase Kinase, domain 1"/>
    <property type="match status" value="1"/>
</dbReference>
<dbReference type="OrthoDB" id="1738954at2759"/>
<dbReference type="AlphaFoldDB" id="A0A1B2JE37"/>
<accession>A0A1B2JE37</accession>
<keyword evidence="2" id="KW-0808">Transferase</keyword>
<keyword evidence="4" id="KW-0418">Kinase</keyword>
<feature type="region of interest" description="Disordered" evidence="6">
    <location>
        <begin position="470"/>
        <end position="506"/>
    </location>
</feature>
<feature type="compositionally biased region" description="Low complexity" evidence="6">
    <location>
        <begin position="46"/>
        <end position="56"/>
    </location>
</feature>
<dbReference type="InterPro" id="IPR008271">
    <property type="entry name" value="Ser/Thr_kinase_AS"/>
</dbReference>
<reference evidence="8 9" key="1">
    <citation type="submission" date="2016-02" db="EMBL/GenBank/DDBJ databases">
        <title>Comparative genomic and transcriptomic foundation for Pichia pastoris.</title>
        <authorList>
            <person name="Love K.R."/>
            <person name="Shah K.A."/>
            <person name="Whittaker C.A."/>
            <person name="Wu J."/>
            <person name="Bartlett M.C."/>
            <person name="Ma D."/>
            <person name="Leeson R.L."/>
            <person name="Priest M."/>
            <person name="Young S.K."/>
            <person name="Love J.C."/>
        </authorList>
    </citation>
    <scope>NUCLEOTIDE SEQUENCE [LARGE SCALE GENOMIC DNA]</scope>
    <source>
        <strain evidence="8 9">ATCC 28485</strain>
    </source>
</reference>
<dbReference type="EMBL" id="CP014585">
    <property type="protein sequence ID" value="ANZ76242.1"/>
    <property type="molecule type" value="Genomic_DNA"/>
</dbReference>
<dbReference type="SMART" id="SM00220">
    <property type="entry name" value="S_TKc"/>
    <property type="match status" value="1"/>
</dbReference>
<evidence type="ECO:0000256" key="6">
    <source>
        <dbReference type="SAM" id="MobiDB-lite"/>
    </source>
</evidence>
<evidence type="ECO:0000256" key="4">
    <source>
        <dbReference type="ARBA" id="ARBA00022777"/>
    </source>
</evidence>
<feature type="region of interest" description="Disordered" evidence="6">
    <location>
        <begin position="10"/>
        <end position="31"/>
    </location>
</feature>
<feature type="region of interest" description="Disordered" evidence="6">
    <location>
        <begin position="46"/>
        <end position="66"/>
    </location>
</feature>
<keyword evidence="9" id="KW-1185">Reference proteome</keyword>
<evidence type="ECO:0000256" key="5">
    <source>
        <dbReference type="ARBA" id="ARBA00022840"/>
    </source>
</evidence>
<keyword evidence="5" id="KW-0067">ATP-binding</keyword>
<organism evidence="8 9">
    <name type="scientific">Komagataella pastoris</name>
    <name type="common">Yeast</name>
    <name type="synonym">Pichia pastoris</name>
    <dbReference type="NCBI Taxonomy" id="4922"/>
    <lineage>
        <taxon>Eukaryota</taxon>
        <taxon>Fungi</taxon>
        <taxon>Dikarya</taxon>
        <taxon>Ascomycota</taxon>
        <taxon>Saccharomycotina</taxon>
        <taxon>Pichiomycetes</taxon>
        <taxon>Pichiales</taxon>
        <taxon>Pichiaceae</taxon>
        <taxon>Komagataella</taxon>
    </lineage>
</organism>
<proteinExistence type="predicted"/>
<dbReference type="PANTHER" id="PTHR24347">
    <property type="entry name" value="SERINE/THREONINE-PROTEIN KINASE"/>
    <property type="match status" value="1"/>
</dbReference>
<dbReference type="Proteomes" id="UP000094565">
    <property type="component" value="Chromosome 2"/>
</dbReference>
<dbReference type="GO" id="GO:0005524">
    <property type="term" value="F:ATP binding"/>
    <property type="evidence" value="ECO:0007669"/>
    <property type="project" value="UniProtKB-KW"/>
</dbReference>
<evidence type="ECO:0000313" key="9">
    <source>
        <dbReference type="Proteomes" id="UP000094565"/>
    </source>
</evidence>
<sequence>MFGNIKQFIRHGKQAHVQPEQTNQPSPQESYSMANHAVEDRFDYSIASDPNANNDNINHHHHKTDKYSEIAQGLVEEESKERQKKQQSMNMERYDLLEKMGEGAFSVVHKAQDKTTGQHVAIKIIRKYQLDAQQQASVLKEVTIMRQLRHQNIVEFIDFIESEDYYLIVQELVSGGELFAEIVKYTYFSEDLVRHIIIQVAQAIRYLHEVVGVVHRDIKPENLLFEPIPFTPSKQVKFRKSDDPSSKRDEGEFVYGLGGGGIGVVKLADFGLSKQIWEFNTKTPCGTVGYTAPEIVRDERYSKEVDMWAIGCVVYTLLCGFPPFYDERIDVLTEKVARGQFSFLQPWWDEISNGAKNCVSKLLTVNPKQRYTIDEFLEDPWIVEHIQKSQQAQLQRLTLNPPILPSSTTKPAAGISKPSTKHPIQSLNKNLDLVGFDTEMYSPAAVALRDAFDISTAVHRIGEEAALGKTYAQRGQMESLKEDEELHSPESMDTPPKPVKQTIPASDNQLFDLSLAGASILERRKNKRKTVPVI</sequence>
<feature type="compositionally biased region" description="Polar residues" evidence="6">
    <location>
        <begin position="19"/>
        <end position="31"/>
    </location>
</feature>
<evidence type="ECO:0000256" key="3">
    <source>
        <dbReference type="ARBA" id="ARBA00022741"/>
    </source>
</evidence>
<dbReference type="InterPro" id="IPR011009">
    <property type="entry name" value="Kinase-like_dom_sf"/>
</dbReference>
<dbReference type="InterPro" id="IPR000719">
    <property type="entry name" value="Prot_kinase_dom"/>
</dbReference>
<dbReference type="Gene3D" id="1.10.510.10">
    <property type="entry name" value="Transferase(Phosphotransferase) domain 1"/>
    <property type="match status" value="1"/>
</dbReference>
<keyword evidence="1" id="KW-0723">Serine/threonine-protein kinase</keyword>
<evidence type="ECO:0000256" key="2">
    <source>
        <dbReference type="ARBA" id="ARBA00022679"/>
    </source>
</evidence>
<dbReference type="PROSITE" id="PS00108">
    <property type="entry name" value="PROTEIN_KINASE_ST"/>
    <property type="match status" value="1"/>
</dbReference>
<feature type="domain" description="Protein kinase" evidence="7">
    <location>
        <begin position="94"/>
        <end position="382"/>
    </location>
</feature>
<dbReference type="PROSITE" id="PS50011">
    <property type="entry name" value="PROTEIN_KINASE_DOM"/>
    <property type="match status" value="1"/>
</dbReference>
<evidence type="ECO:0000259" key="7">
    <source>
        <dbReference type="PROSITE" id="PS50011"/>
    </source>
</evidence>
<evidence type="ECO:0000313" key="8">
    <source>
        <dbReference type="EMBL" id="ANZ76242.1"/>
    </source>
</evidence>
<protein>
    <submittedName>
        <fullName evidence="8">BA75_03284T1</fullName>
    </submittedName>
</protein>
<evidence type="ECO:0000256" key="1">
    <source>
        <dbReference type="ARBA" id="ARBA00022527"/>
    </source>
</evidence>
<gene>
    <name evidence="8" type="primary">RCK2</name>
    <name evidence="8" type="ORF">ATY40_BA7503284</name>
</gene>
<dbReference type="FunFam" id="3.30.200.20:FF:000003">
    <property type="entry name" value="Non-specific serine/threonine protein kinase"/>
    <property type="match status" value="1"/>
</dbReference>